<feature type="non-terminal residue" evidence="2">
    <location>
        <position position="262"/>
    </location>
</feature>
<sequence>VYLKYLFFIALFVIFLLPSFFSYADLFSKKQKELEVIEERIDSRVQDSKELEKKDKAVSSDIRKIQEALVRSAKLVQDGEIELNLIEGKINKESEALQERRQSIVSSRKTISQIFAALERIAIESPSRLIFYHDRPINKIHGMIVMRSYLRTLRERVSSLNSNFEKVTVMLDNMSVQKDQLIKNLKSFDSRREELKSLLEEKSVLSQKLNIERGKVTQKTTELRDDAESLERLIQSLQNKPTIKKSLDKQSNFKIAMKTVTP</sequence>
<reference evidence="2" key="1">
    <citation type="submission" date="2018-05" db="EMBL/GenBank/DDBJ databases">
        <authorList>
            <person name="Lanie J.A."/>
            <person name="Ng W.-L."/>
            <person name="Kazmierczak K.M."/>
            <person name="Andrzejewski T.M."/>
            <person name="Davidsen T.M."/>
            <person name="Wayne K.J."/>
            <person name="Tettelin H."/>
            <person name="Glass J.I."/>
            <person name="Rusch D."/>
            <person name="Podicherti R."/>
            <person name="Tsui H.-C.T."/>
            <person name="Winkler M.E."/>
        </authorList>
    </citation>
    <scope>NUCLEOTIDE SEQUENCE</scope>
</reference>
<dbReference type="EMBL" id="UINC01046426">
    <property type="protein sequence ID" value="SVB54432.1"/>
    <property type="molecule type" value="Genomic_DNA"/>
</dbReference>
<keyword evidence="1" id="KW-0175">Coiled coil</keyword>
<name>A0A382EVV6_9ZZZZ</name>
<evidence type="ECO:0000313" key="2">
    <source>
        <dbReference type="EMBL" id="SVB54432.1"/>
    </source>
</evidence>
<accession>A0A382EVV6</accession>
<evidence type="ECO:0000256" key="1">
    <source>
        <dbReference type="SAM" id="Coils"/>
    </source>
</evidence>
<proteinExistence type="predicted"/>
<feature type="non-terminal residue" evidence="2">
    <location>
        <position position="1"/>
    </location>
</feature>
<gene>
    <name evidence="2" type="ORF">METZ01_LOCUS207286</name>
</gene>
<protein>
    <submittedName>
        <fullName evidence="2">Uncharacterized protein</fullName>
    </submittedName>
</protein>
<feature type="coiled-coil region" evidence="1">
    <location>
        <begin position="178"/>
        <end position="240"/>
    </location>
</feature>
<dbReference type="AlphaFoldDB" id="A0A382EVV6"/>
<organism evidence="2">
    <name type="scientific">marine metagenome</name>
    <dbReference type="NCBI Taxonomy" id="408172"/>
    <lineage>
        <taxon>unclassified sequences</taxon>
        <taxon>metagenomes</taxon>
        <taxon>ecological metagenomes</taxon>
    </lineage>
</organism>